<evidence type="ECO:0000259" key="1">
    <source>
        <dbReference type="Pfam" id="PF01796"/>
    </source>
</evidence>
<dbReference type="Pfam" id="PF12172">
    <property type="entry name" value="zf-ChsH2"/>
    <property type="match status" value="1"/>
</dbReference>
<protein>
    <submittedName>
        <fullName evidence="3">Putative nucleic-acid-binding protein containing a Zn-ribbon</fullName>
    </submittedName>
</protein>
<dbReference type="InterPro" id="IPR012340">
    <property type="entry name" value="NA-bd_OB-fold"/>
</dbReference>
<reference evidence="4" key="1">
    <citation type="submission" date="2011-11" db="EMBL/GenBank/DDBJ databases">
        <title>Complete sequence of Desulfosporosinus orientis DSM 765.</title>
        <authorList>
            <person name="Lucas S."/>
            <person name="Han J."/>
            <person name="Lapidus A."/>
            <person name="Cheng J.-F."/>
            <person name="Goodwin L."/>
            <person name="Pitluck S."/>
            <person name="Peters L."/>
            <person name="Ovchinnikova G."/>
            <person name="Teshima H."/>
            <person name="Detter J.C."/>
            <person name="Han C."/>
            <person name="Tapia R."/>
            <person name="Land M."/>
            <person name="Hauser L."/>
            <person name="Kyrpides N."/>
            <person name="Ivanova N."/>
            <person name="Pagani I."/>
            <person name="Pester M."/>
            <person name="Spring S."/>
            <person name="Ollivier B."/>
            <person name="Rattei T."/>
            <person name="Klenk H.-P."/>
            <person name="Wagner M."/>
            <person name="Loy A."/>
            <person name="Woyke T."/>
        </authorList>
    </citation>
    <scope>NUCLEOTIDE SEQUENCE [LARGE SCALE GENOMIC DNA]</scope>
    <source>
        <strain evidence="4">ATCC 19365 / DSM 765 / NCIMB 8382 / VKM B-1628</strain>
    </source>
</reference>
<dbReference type="AlphaFoldDB" id="G7WGS4"/>
<dbReference type="EMBL" id="CP003108">
    <property type="protein sequence ID" value="AET68510.1"/>
    <property type="molecule type" value="Genomic_DNA"/>
</dbReference>
<feature type="domain" description="ChsH2 C-terminal OB-fold" evidence="1">
    <location>
        <begin position="52"/>
        <end position="113"/>
    </location>
</feature>
<proteinExistence type="predicted"/>
<dbReference type="Gene3D" id="6.10.30.10">
    <property type="match status" value="1"/>
</dbReference>
<organism evidence="3 4">
    <name type="scientific">Desulfosporosinus orientis (strain ATCC 19365 / DSM 765 / NCIMB 8382 / VKM B-1628 / Singapore I)</name>
    <name type="common">Desulfotomaculum orientis</name>
    <dbReference type="NCBI Taxonomy" id="768706"/>
    <lineage>
        <taxon>Bacteria</taxon>
        <taxon>Bacillati</taxon>
        <taxon>Bacillota</taxon>
        <taxon>Clostridia</taxon>
        <taxon>Eubacteriales</taxon>
        <taxon>Desulfitobacteriaceae</taxon>
        <taxon>Desulfosporosinus</taxon>
    </lineage>
</organism>
<feature type="domain" description="ChsH2 rubredoxin-like zinc ribbon" evidence="2">
    <location>
        <begin position="21"/>
        <end position="46"/>
    </location>
</feature>
<dbReference type="OrthoDB" id="9785144at2"/>
<dbReference type="STRING" id="768706.Desor_2986"/>
<dbReference type="SUPFAM" id="SSF50249">
    <property type="entry name" value="Nucleic acid-binding proteins"/>
    <property type="match status" value="1"/>
</dbReference>
<evidence type="ECO:0000313" key="4">
    <source>
        <dbReference type="Proteomes" id="UP000006346"/>
    </source>
</evidence>
<dbReference type="PANTHER" id="PTHR34075">
    <property type="entry name" value="BLR3430 PROTEIN"/>
    <property type="match status" value="1"/>
</dbReference>
<gene>
    <name evidence="3" type="ordered locus">Desor_2986</name>
</gene>
<dbReference type="RefSeq" id="WP_014185318.1">
    <property type="nucleotide sequence ID" value="NC_016584.1"/>
</dbReference>
<name>G7WGS4_DESOD</name>
<dbReference type="PATRIC" id="fig|768706.3.peg.3000"/>
<dbReference type="PANTHER" id="PTHR34075:SF5">
    <property type="entry name" value="BLR3430 PROTEIN"/>
    <property type="match status" value="1"/>
</dbReference>
<dbReference type="InterPro" id="IPR002878">
    <property type="entry name" value="ChsH2_C"/>
</dbReference>
<keyword evidence="4" id="KW-1185">Reference proteome</keyword>
<dbReference type="KEGG" id="dor:Desor_2986"/>
<dbReference type="InterPro" id="IPR022002">
    <property type="entry name" value="ChsH2_Znr"/>
</dbReference>
<dbReference type="eggNOG" id="COG1545">
    <property type="taxonomic scope" value="Bacteria"/>
</dbReference>
<sequence length="133" mass="14441">MEIPIKEGVFEYIGDGDKIQVIGTQCPTCSEKQFPPAEFCPKCSTGGLNKVMLGRTGIITSFAVVDTKNPFWKGEIPYTIVKVDLDGGGKLMSHLTGFDSKDVPIGAKVELVAHKAFTDMEGNDLIAPMYKLI</sequence>
<reference evidence="3 4" key="2">
    <citation type="journal article" date="2012" name="J. Bacteriol.">
        <title>Complete genome sequences of Desulfosporosinus orientis DSM765T, Desulfosporosinus youngiae DSM17734T, Desulfosporosinus meridiei DSM13257T, and Desulfosporosinus acidiphilus DSM22704T.</title>
        <authorList>
            <person name="Pester M."/>
            <person name="Brambilla E."/>
            <person name="Alazard D."/>
            <person name="Rattei T."/>
            <person name="Weinmaier T."/>
            <person name="Han J."/>
            <person name="Lucas S."/>
            <person name="Lapidus A."/>
            <person name="Cheng J.F."/>
            <person name="Goodwin L."/>
            <person name="Pitluck S."/>
            <person name="Peters L."/>
            <person name="Ovchinnikova G."/>
            <person name="Teshima H."/>
            <person name="Detter J.C."/>
            <person name="Han C.S."/>
            <person name="Tapia R."/>
            <person name="Land M.L."/>
            <person name="Hauser L."/>
            <person name="Kyrpides N.C."/>
            <person name="Ivanova N.N."/>
            <person name="Pagani I."/>
            <person name="Huntmann M."/>
            <person name="Wei C.L."/>
            <person name="Davenport K.W."/>
            <person name="Daligault H."/>
            <person name="Chain P.S."/>
            <person name="Chen A."/>
            <person name="Mavromatis K."/>
            <person name="Markowitz V."/>
            <person name="Szeto E."/>
            <person name="Mikhailova N."/>
            <person name="Pati A."/>
            <person name="Wagner M."/>
            <person name="Woyke T."/>
            <person name="Ollivier B."/>
            <person name="Klenk H.P."/>
            <person name="Spring S."/>
            <person name="Loy A."/>
        </authorList>
    </citation>
    <scope>NUCLEOTIDE SEQUENCE [LARGE SCALE GENOMIC DNA]</scope>
    <source>
        <strain evidence="4">ATCC 19365 / DSM 765 / NCIMB 8382 / VKM B-1628</strain>
    </source>
</reference>
<evidence type="ECO:0000259" key="2">
    <source>
        <dbReference type="Pfam" id="PF12172"/>
    </source>
</evidence>
<dbReference type="Proteomes" id="UP000006346">
    <property type="component" value="Chromosome"/>
</dbReference>
<dbReference type="HOGENOM" id="CLU_1903316_0_0_9"/>
<accession>G7WGS4</accession>
<dbReference type="Pfam" id="PF01796">
    <property type="entry name" value="OB_ChsH2_C"/>
    <property type="match status" value="1"/>
</dbReference>
<evidence type="ECO:0000313" key="3">
    <source>
        <dbReference type="EMBL" id="AET68510.1"/>
    </source>
</evidence>
<dbReference type="InterPro" id="IPR052513">
    <property type="entry name" value="Thioester_dehydratase-like"/>
</dbReference>